<feature type="compositionally biased region" description="Basic and acidic residues" evidence="2">
    <location>
        <begin position="285"/>
        <end position="296"/>
    </location>
</feature>
<feature type="compositionally biased region" description="Basic residues" evidence="2">
    <location>
        <begin position="254"/>
        <end position="267"/>
    </location>
</feature>
<feature type="compositionally biased region" description="Basic and acidic residues" evidence="2">
    <location>
        <begin position="268"/>
        <end position="278"/>
    </location>
</feature>
<dbReference type="AlphaFoldDB" id="A0AA36AMA3"/>
<gene>
    <name evidence="3" type="ORF">OCTVUL_1B031071</name>
</gene>
<sequence>MQDALIMLKADFEKERSKQRNREVDKKEKLLLLKRVKHLEQCMSEYESMLDGCSMPIVIESQKDPYHFSSEDMDLDLEDLNDDAPMESINLRIKVNKVQQDFVREKMKSKQMSQEMLIRNKMLNNYIKENEKLKSEKMGSSVDHSRVAALKIKTMKEEYLAELDRLKTRISELKQSLNEQRLLAQAYERRSTLESRDEFLESERKKFALESRDDSLDPDKRKFTFSVIDDAADIEKKKSALSSKDDQKDADKKKSARAQLSKKKPGRKAKDVFKDAQKKKSATSSKDDSKDSERSKSAASPRGARAGRGTSSMTPKDDDKDTEKGKYTSDVSYEDYSDFDSIKSVPSFEASKISMKLYTTVQSVPIFESPTKEMKDASTTSELSQKHPEMESKGTDMDDIVGKLKKETNKRMRKDSKRFKKDSLDISKVYKIPKKQLSDPEMERGPSRISSKTEVSEFEMRMGPSPRSSKHESTEFEMPMGPLPRSSKHDSTEFEMEMVQTPKSSRIEVTEFETERSPSPKYSKYVPTLFEKSKSSREYTASAEEQTYYRRSKESREFLSDTEMKGRSHSSSKEFLSDTEMDKHFKSPVTKTYVISSPLLLCKGMDPQKGAQGKQKSEYMEKDSTEKMMLQMQNLQLRNDLEKFTEQNKELHRKIRVLEQSRMIEPRKKYKILKDSTFADIPDIGYSKTNFYEKKIQILQHSYNALRNEMYTRQTLQRQSCLMHHAGITYKINNPLPTKEQPMQVKLCSTDITCDKEGNILPNVHYDVPTVPYPSFSEISATEA</sequence>
<feature type="coiled-coil region" evidence="1">
    <location>
        <begin position="156"/>
        <end position="190"/>
    </location>
</feature>
<feature type="compositionally biased region" description="Basic and acidic residues" evidence="2">
    <location>
        <begin position="237"/>
        <end position="253"/>
    </location>
</feature>
<feature type="coiled-coil region" evidence="1">
    <location>
        <begin position="627"/>
        <end position="661"/>
    </location>
</feature>
<keyword evidence="1" id="KW-0175">Coiled coil</keyword>
<feature type="compositionally biased region" description="Basic and acidic residues" evidence="2">
    <location>
        <begin position="315"/>
        <end position="326"/>
    </location>
</feature>
<dbReference type="Proteomes" id="UP001162480">
    <property type="component" value="Chromosome 2"/>
</dbReference>
<accession>A0AA36AMA3</accession>
<reference evidence="3" key="1">
    <citation type="submission" date="2023-08" db="EMBL/GenBank/DDBJ databases">
        <authorList>
            <person name="Alioto T."/>
            <person name="Alioto T."/>
            <person name="Gomez Garrido J."/>
        </authorList>
    </citation>
    <scope>NUCLEOTIDE SEQUENCE</scope>
</reference>
<evidence type="ECO:0000313" key="3">
    <source>
        <dbReference type="EMBL" id="CAI9717182.1"/>
    </source>
</evidence>
<dbReference type="EMBL" id="OX597815">
    <property type="protein sequence ID" value="CAI9717182.1"/>
    <property type="molecule type" value="Genomic_DNA"/>
</dbReference>
<evidence type="ECO:0000256" key="1">
    <source>
        <dbReference type="SAM" id="Coils"/>
    </source>
</evidence>
<name>A0AA36AMA3_OCTVU</name>
<feature type="compositionally biased region" description="Basic and acidic residues" evidence="2">
    <location>
        <begin position="384"/>
        <end position="410"/>
    </location>
</feature>
<keyword evidence="4" id="KW-1185">Reference proteome</keyword>
<feature type="region of interest" description="Disordered" evidence="2">
    <location>
        <begin position="431"/>
        <end position="523"/>
    </location>
</feature>
<feature type="region of interest" description="Disordered" evidence="2">
    <location>
        <begin position="371"/>
        <end position="418"/>
    </location>
</feature>
<feature type="region of interest" description="Disordered" evidence="2">
    <location>
        <begin position="237"/>
        <end position="326"/>
    </location>
</feature>
<evidence type="ECO:0000256" key="2">
    <source>
        <dbReference type="SAM" id="MobiDB-lite"/>
    </source>
</evidence>
<proteinExistence type="predicted"/>
<feature type="compositionally biased region" description="Basic and acidic residues" evidence="2">
    <location>
        <begin position="505"/>
        <end position="518"/>
    </location>
</feature>
<protein>
    <submittedName>
        <fullName evidence="3">Uncharacterized protein</fullName>
    </submittedName>
</protein>
<organism evidence="3 4">
    <name type="scientific">Octopus vulgaris</name>
    <name type="common">Common octopus</name>
    <dbReference type="NCBI Taxonomy" id="6645"/>
    <lineage>
        <taxon>Eukaryota</taxon>
        <taxon>Metazoa</taxon>
        <taxon>Spiralia</taxon>
        <taxon>Lophotrochozoa</taxon>
        <taxon>Mollusca</taxon>
        <taxon>Cephalopoda</taxon>
        <taxon>Coleoidea</taxon>
        <taxon>Octopodiformes</taxon>
        <taxon>Octopoda</taxon>
        <taxon>Incirrata</taxon>
        <taxon>Octopodidae</taxon>
        <taxon>Octopus</taxon>
    </lineage>
</organism>
<evidence type="ECO:0000313" key="4">
    <source>
        <dbReference type="Proteomes" id="UP001162480"/>
    </source>
</evidence>
<feature type="compositionally biased region" description="Low complexity" evidence="2">
    <location>
        <begin position="297"/>
        <end position="312"/>
    </location>
</feature>
<feature type="compositionally biased region" description="Basic and acidic residues" evidence="2">
    <location>
        <begin position="436"/>
        <end position="446"/>
    </location>
</feature>